<evidence type="ECO:0000256" key="11">
    <source>
        <dbReference type="SAM" id="MobiDB-lite"/>
    </source>
</evidence>
<dbReference type="EMBL" id="CP126223">
    <property type="protein sequence ID" value="WIA23242.1"/>
    <property type="molecule type" value="Genomic_DNA"/>
</dbReference>
<evidence type="ECO:0000256" key="7">
    <source>
        <dbReference type="ARBA" id="ARBA00022989"/>
    </source>
</evidence>
<dbReference type="PANTHER" id="PTHR31646">
    <property type="entry name" value="ALPHA-1,2-MANNOSYLTRANSFERASE MNN2"/>
    <property type="match status" value="1"/>
</dbReference>
<dbReference type="InterPro" id="IPR029044">
    <property type="entry name" value="Nucleotide-diphossugar_trans"/>
</dbReference>
<comment type="similarity">
    <text evidence="3">Belongs to the MNN1/MNT family.</text>
</comment>
<evidence type="ECO:0008006" key="14">
    <source>
        <dbReference type="Google" id="ProtNLM"/>
    </source>
</evidence>
<sequence>MKRPQHRRQTLVPRILLSLAALAVLGLMSLSASPTSWTVSISHAEHAKLQPAVALQGFLQTCPLPGYCYLKTGSSSSNSSLELRPAEPMITAYSIALKQYLATKAFEERKAHLAGLPDARGIVYVGGGKGMLGAITASLWTLRHKLNCSLPAEVAYIGSKKEMDPAAIAALNETLGPVYALDLSAVPYPAHHNPAGQGVLEHPGHKVQKKPWEAKAWALYNSRFKQVLMADYDTYPLLNPEELFDGPHMTLHGNLHWADIAYGRWGSQAVQDAMKALGISNTTLGLLAGTQPIPGMAESGHVLLDRVRHADVLEYLWWITTHSDVIYNILWGDKDTYMLAFAAAGKAASYAQMPIPPAAALGGTDGEFRNLMAMVQHDHFGRQAWVHNTLNKHGLWARGAPAPYTLVTGPMPEWVGTRLSDHPNIFNINATRLVVLQVEQPGTAAAMQSCPQDVWSHWLRLQTLGIALLPQPALMAACATELVQLLQLSARNASSSSGSSIGSSSSSRSSSSSSSSHAAVAVAGLRRLQQDPSDACMQAPPAAARLDQLLQQQTTQQQLAPVQWAAVLVGRAGVDELLRKPGEASSAGASGAPAVWSALELAQTVWLPEAVKWIQRSELMNKHVKE</sequence>
<dbReference type="Proteomes" id="UP001244341">
    <property type="component" value="Chromosome 16b"/>
</dbReference>
<keyword evidence="7" id="KW-1133">Transmembrane helix</keyword>
<dbReference type="PANTHER" id="PTHR31646:SF1">
    <property type="entry name" value="ALPHA-1,2-MANNOSYLTRANSFERASE MNN2"/>
    <property type="match status" value="1"/>
</dbReference>
<dbReference type="SUPFAM" id="SSF53448">
    <property type="entry name" value="Nucleotide-diphospho-sugar transferases"/>
    <property type="match status" value="1"/>
</dbReference>
<protein>
    <recommendedName>
        <fullName evidence="14">Mannosyltransferase putative-domain-containing protein</fullName>
    </recommendedName>
</protein>
<evidence type="ECO:0000256" key="6">
    <source>
        <dbReference type="ARBA" id="ARBA00022968"/>
    </source>
</evidence>
<evidence type="ECO:0000256" key="10">
    <source>
        <dbReference type="ARBA" id="ARBA00037847"/>
    </source>
</evidence>
<evidence type="ECO:0000256" key="5">
    <source>
        <dbReference type="ARBA" id="ARBA00022692"/>
    </source>
</evidence>
<dbReference type="InterPro" id="IPR022751">
    <property type="entry name" value="Alpha_mannosyltransferase"/>
</dbReference>
<evidence type="ECO:0000313" key="12">
    <source>
        <dbReference type="EMBL" id="WIA23242.1"/>
    </source>
</evidence>
<reference evidence="12 13" key="1">
    <citation type="submission" date="2023-05" db="EMBL/GenBank/DDBJ databases">
        <title>A 100% complete, gapless, phased diploid assembly of the Scenedesmus obliquus UTEX 3031 genome.</title>
        <authorList>
            <person name="Biondi T.C."/>
            <person name="Hanschen E.R."/>
            <person name="Kwon T."/>
            <person name="Eng W."/>
            <person name="Kruse C.P.S."/>
            <person name="Koehler S.I."/>
            <person name="Kunde Y."/>
            <person name="Gleasner C.D."/>
            <person name="You Mak K.T."/>
            <person name="Polle J."/>
            <person name="Hovde B.T."/>
            <person name="Starkenburg S.R."/>
        </authorList>
    </citation>
    <scope>NUCLEOTIDE SEQUENCE [LARGE SCALE GENOMIC DNA]</scope>
    <source>
        <strain evidence="12 13">DOE0152z</strain>
    </source>
</reference>
<keyword evidence="5" id="KW-0812">Transmembrane</keyword>
<evidence type="ECO:0000256" key="9">
    <source>
        <dbReference type="ARBA" id="ARBA00023136"/>
    </source>
</evidence>
<evidence type="ECO:0000256" key="8">
    <source>
        <dbReference type="ARBA" id="ARBA00023034"/>
    </source>
</evidence>
<keyword evidence="4" id="KW-0808">Transferase</keyword>
<gene>
    <name evidence="12" type="ORF">OEZ85_000013</name>
</gene>
<organism evidence="12 13">
    <name type="scientific">Tetradesmus obliquus</name>
    <name type="common">Green alga</name>
    <name type="synonym">Acutodesmus obliquus</name>
    <dbReference type="NCBI Taxonomy" id="3088"/>
    <lineage>
        <taxon>Eukaryota</taxon>
        <taxon>Viridiplantae</taxon>
        <taxon>Chlorophyta</taxon>
        <taxon>core chlorophytes</taxon>
        <taxon>Chlorophyceae</taxon>
        <taxon>CS clade</taxon>
        <taxon>Sphaeropleales</taxon>
        <taxon>Scenedesmaceae</taxon>
        <taxon>Tetradesmus</taxon>
    </lineage>
</organism>
<proteinExistence type="inferred from homology"/>
<keyword evidence="6" id="KW-0735">Signal-anchor</keyword>
<feature type="compositionally biased region" description="Low complexity" evidence="11">
    <location>
        <begin position="494"/>
        <end position="513"/>
    </location>
</feature>
<dbReference type="Pfam" id="PF11051">
    <property type="entry name" value="Mannosyl_trans3"/>
    <property type="match status" value="1"/>
</dbReference>
<evidence type="ECO:0000256" key="3">
    <source>
        <dbReference type="ARBA" id="ARBA00009105"/>
    </source>
</evidence>
<evidence type="ECO:0000256" key="1">
    <source>
        <dbReference type="ARBA" id="ARBA00004394"/>
    </source>
</evidence>
<evidence type="ECO:0000256" key="2">
    <source>
        <dbReference type="ARBA" id="ARBA00004606"/>
    </source>
</evidence>
<name>A0ABY8UNV3_TETOB</name>
<feature type="region of interest" description="Disordered" evidence="11">
    <location>
        <begin position="493"/>
        <end position="513"/>
    </location>
</feature>
<evidence type="ECO:0000256" key="4">
    <source>
        <dbReference type="ARBA" id="ARBA00022679"/>
    </source>
</evidence>
<comment type="subcellular location">
    <subcellularLocation>
        <location evidence="10">Endomembrane system</location>
        <topology evidence="10">Single-pass membrane protein</topology>
    </subcellularLocation>
    <subcellularLocation>
        <location evidence="1">Golgi apparatus membrane</location>
    </subcellularLocation>
    <subcellularLocation>
        <location evidence="2">Membrane</location>
        <topology evidence="2">Single-pass type II membrane protein</topology>
    </subcellularLocation>
</comment>
<keyword evidence="8" id="KW-0333">Golgi apparatus</keyword>
<evidence type="ECO:0000313" key="13">
    <source>
        <dbReference type="Proteomes" id="UP001244341"/>
    </source>
</evidence>
<accession>A0ABY8UNV3</accession>
<keyword evidence="13" id="KW-1185">Reference proteome</keyword>
<keyword evidence="9" id="KW-0472">Membrane</keyword>